<dbReference type="SUPFAM" id="SSF56281">
    <property type="entry name" value="Metallo-hydrolase/oxidoreductase"/>
    <property type="match status" value="1"/>
</dbReference>
<dbReference type="Gene3D" id="3.60.15.10">
    <property type="entry name" value="Ribonuclease Z/Hydroxyacylglutathione hydrolase-like"/>
    <property type="match status" value="1"/>
</dbReference>
<keyword evidence="3" id="KW-1185">Reference proteome</keyword>
<comment type="caution">
    <text evidence="2">The sequence shown here is derived from an EMBL/GenBank/DDBJ whole genome shotgun (WGS) entry which is preliminary data.</text>
</comment>
<dbReference type="CDD" id="cd06262">
    <property type="entry name" value="metallo-hydrolase-like_MBL-fold"/>
    <property type="match status" value="1"/>
</dbReference>
<dbReference type="InterPro" id="IPR001279">
    <property type="entry name" value="Metallo-B-lactamas"/>
</dbReference>
<sequence length="315" mass="33886">MSRLASAGTLWPEITVLERGWLSANSILFAAPAGAAPAGAALVDTGYCTHAEQTLALVHAALDGQPLARILNTHLHSDHCGGNAALQAAWPQVHTAIAPGQAVQVRDWDEHALGYIPTGQQCPRFRVDATLEPGSEVSLGGRPWQIHAAPGHDPHSVILFEPEARLLISADALWEKGFGVVFPELDGEDAFAAVGATLDLIERLNPATIIPGHGPVFHHLAPALATARARLDGFVQSPLRHARHAAKVLIKYKLLEWQQIDQDGLQAWFETASTLVQLRTRHFSHAEPGAWLATMVDELVAAGAARREGERIYNA</sequence>
<dbReference type="InterPro" id="IPR036866">
    <property type="entry name" value="RibonucZ/Hydroxyglut_hydro"/>
</dbReference>
<name>A0ABT2PIU1_9BURK</name>
<organism evidence="2 3">
    <name type="scientific">Acidovorax bellezanensis</name>
    <dbReference type="NCBI Taxonomy" id="2976702"/>
    <lineage>
        <taxon>Bacteria</taxon>
        <taxon>Pseudomonadati</taxon>
        <taxon>Pseudomonadota</taxon>
        <taxon>Betaproteobacteria</taxon>
        <taxon>Burkholderiales</taxon>
        <taxon>Comamonadaceae</taxon>
        <taxon>Acidovorax</taxon>
    </lineage>
</organism>
<proteinExistence type="predicted"/>
<reference evidence="2 3" key="1">
    <citation type="submission" date="2022-09" db="EMBL/GenBank/DDBJ databases">
        <title>Draft genome of isolate Be4.</title>
        <authorList>
            <person name="Sanchez-Castro I."/>
            <person name="Martinez-Rodriguez P."/>
            <person name="Descostes M."/>
            <person name="Merroun M."/>
        </authorList>
    </citation>
    <scope>NUCLEOTIDE SEQUENCE [LARGE SCALE GENOMIC DNA]</scope>
    <source>
        <strain evidence="2 3">Be4</strain>
    </source>
</reference>
<dbReference type="Proteomes" id="UP001525968">
    <property type="component" value="Unassembled WGS sequence"/>
</dbReference>
<dbReference type="EMBL" id="JAODYH010000003">
    <property type="protein sequence ID" value="MCT9810403.1"/>
    <property type="molecule type" value="Genomic_DNA"/>
</dbReference>
<dbReference type="RefSeq" id="WP_261499418.1">
    <property type="nucleotide sequence ID" value="NZ_JAODYH010000003.1"/>
</dbReference>
<dbReference type="SMART" id="SM00849">
    <property type="entry name" value="Lactamase_B"/>
    <property type="match status" value="1"/>
</dbReference>
<evidence type="ECO:0000259" key="1">
    <source>
        <dbReference type="SMART" id="SM00849"/>
    </source>
</evidence>
<dbReference type="InterPro" id="IPR050855">
    <property type="entry name" value="NDM-1-like"/>
</dbReference>
<gene>
    <name evidence="2" type="ORF">N0K08_07150</name>
</gene>
<accession>A0ABT2PIU1</accession>
<dbReference type="PANTHER" id="PTHR42951">
    <property type="entry name" value="METALLO-BETA-LACTAMASE DOMAIN-CONTAINING"/>
    <property type="match status" value="1"/>
</dbReference>
<evidence type="ECO:0000313" key="2">
    <source>
        <dbReference type="EMBL" id="MCT9810403.1"/>
    </source>
</evidence>
<feature type="domain" description="Metallo-beta-lactamase" evidence="1">
    <location>
        <begin position="23"/>
        <end position="213"/>
    </location>
</feature>
<dbReference type="Pfam" id="PF00753">
    <property type="entry name" value="Lactamase_B"/>
    <property type="match status" value="1"/>
</dbReference>
<protein>
    <submittedName>
        <fullName evidence="2">MBL fold metallo-hydrolase</fullName>
    </submittedName>
</protein>
<evidence type="ECO:0000313" key="3">
    <source>
        <dbReference type="Proteomes" id="UP001525968"/>
    </source>
</evidence>